<accession>X1LY41</accession>
<dbReference type="EMBL" id="BARV01017491">
    <property type="protein sequence ID" value="GAI23963.1"/>
    <property type="molecule type" value="Genomic_DNA"/>
</dbReference>
<evidence type="ECO:0000313" key="2">
    <source>
        <dbReference type="EMBL" id="GAI23963.1"/>
    </source>
</evidence>
<comment type="caution">
    <text evidence="2">The sequence shown here is derived from an EMBL/GenBank/DDBJ whole genome shotgun (WGS) entry which is preliminary data.</text>
</comment>
<organism evidence="2">
    <name type="scientific">marine sediment metagenome</name>
    <dbReference type="NCBI Taxonomy" id="412755"/>
    <lineage>
        <taxon>unclassified sequences</taxon>
        <taxon>metagenomes</taxon>
        <taxon>ecological metagenomes</taxon>
    </lineage>
</organism>
<protein>
    <submittedName>
        <fullName evidence="2">Uncharacterized protein</fullName>
    </submittedName>
</protein>
<reference evidence="2" key="1">
    <citation type="journal article" date="2014" name="Front. Microbiol.">
        <title>High frequency of phylogenetically diverse reductive dehalogenase-homologous genes in deep subseafloor sedimentary metagenomes.</title>
        <authorList>
            <person name="Kawai M."/>
            <person name="Futagami T."/>
            <person name="Toyoda A."/>
            <person name="Takaki Y."/>
            <person name="Nishi S."/>
            <person name="Hori S."/>
            <person name="Arai W."/>
            <person name="Tsubouchi T."/>
            <person name="Morono Y."/>
            <person name="Uchiyama I."/>
            <person name="Ito T."/>
            <person name="Fujiyama A."/>
            <person name="Inagaki F."/>
            <person name="Takami H."/>
        </authorList>
    </citation>
    <scope>NUCLEOTIDE SEQUENCE</scope>
    <source>
        <strain evidence="2">Expedition CK06-06</strain>
    </source>
</reference>
<gene>
    <name evidence="2" type="ORF">S06H3_29798</name>
</gene>
<proteinExistence type="predicted"/>
<dbReference type="AlphaFoldDB" id="X1LY41"/>
<feature type="compositionally biased region" description="Basic and acidic residues" evidence="1">
    <location>
        <begin position="40"/>
        <end position="50"/>
    </location>
</feature>
<feature type="region of interest" description="Disordered" evidence="1">
    <location>
        <begin position="31"/>
        <end position="50"/>
    </location>
</feature>
<name>X1LY41_9ZZZZ</name>
<evidence type="ECO:0000256" key="1">
    <source>
        <dbReference type="SAM" id="MobiDB-lite"/>
    </source>
</evidence>
<sequence>MVGLLAGTLGGIYLGPWLKPEPKEQPDLFLETGLSDETEKEISRKRLNNE</sequence>